<evidence type="ECO:0000256" key="2">
    <source>
        <dbReference type="ARBA" id="ARBA00023002"/>
    </source>
</evidence>
<dbReference type="eggNOG" id="COG0300">
    <property type="taxonomic scope" value="Bacteria"/>
</dbReference>
<dbReference type="Gene3D" id="3.40.50.720">
    <property type="entry name" value="NAD(P)-binding Rossmann-like Domain"/>
    <property type="match status" value="1"/>
</dbReference>
<dbReference type="Pfam" id="PF00106">
    <property type="entry name" value="adh_short"/>
    <property type="match status" value="1"/>
</dbReference>
<dbReference type="EMBL" id="ACVB02000024">
    <property type="protein sequence ID" value="EEX73885.1"/>
    <property type="molecule type" value="Genomic_DNA"/>
</dbReference>
<name>C9MZQ8_9FUSO</name>
<comment type="similarity">
    <text evidence="1 3">Belongs to the short-chain dehydrogenases/reductases (SDR) family.</text>
</comment>
<keyword evidence="2" id="KW-0560">Oxidoreductase</keyword>
<reference evidence="4 5" key="1">
    <citation type="submission" date="2009-09" db="EMBL/GenBank/DDBJ databases">
        <authorList>
            <person name="Weinstock G."/>
            <person name="Sodergren E."/>
            <person name="Clifton S."/>
            <person name="Fulton L."/>
            <person name="Fulton B."/>
            <person name="Courtney L."/>
            <person name="Fronick C."/>
            <person name="Harrison M."/>
            <person name="Strong C."/>
            <person name="Farmer C."/>
            <person name="Delahaunty K."/>
            <person name="Markovic C."/>
            <person name="Hall O."/>
            <person name="Minx P."/>
            <person name="Tomlinson C."/>
            <person name="Mitreva M."/>
            <person name="Nelson J."/>
            <person name="Hou S."/>
            <person name="Wollam A."/>
            <person name="Pepin K.H."/>
            <person name="Johnson M."/>
            <person name="Bhonagiri V."/>
            <person name="Nash W.E."/>
            <person name="Warren W."/>
            <person name="Chinwalla A."/>
            <person name="Mardis E.R."/>
            <person name="Wilson R.K."/>
        </authorList>
    </citation>
    <scope>NUCLEOTIDE SEQUENCE [LARGE SCALE GENOMIC DNA]</scope>
    <source>
        <strain evidence="4 5">F0254</strain>
    </source>
</reference>
<sequence length="264" mass="29601">MEVITMKTKYTVITGASSGIGRAVALKFAERNKNLILIARRKNLLEDLKSEILKKNPNLDILVIDFDLTDVGKIPELYLKLKNHHIETLINNAGFGMYGDVKEQPLNKISDMLHLNVEALTLLSSLYVQDYHNEKGSQLINISSAGGYTIVPNAIVYCATKFYVNAFTEGLALELKQNNAQLKAKVLAPAATKTNFGNVATGKINFDYDKSYPNYHTSEEMANFLIQLYESDKTVGYISRETFEFDLSNGFFQNAFSSKNNVKF</sequence>
<accession>C9MZQ8</accession>
<evidence type="ECO:0000256" key="1">
    <source>
        <dbReference type="ARBA" id="ARBA00006484"/>
    </source>
</evidence>
<dbReference type="STRING" id="634994.GCWU000323_02028"/>
<dbReference type="PRINTS" id="PR00080">
    <property type="entry name" value="SDRFAMILY"/>
</dbReference>
<dbReference type="AlphaFoldDB" id="C9MZQ8"/>
<dbReference type="InterPro" id="IPR036291">
    <property type="entry name" value="NAD(P)-bd_dom_sf"/>
</dbReference>
<comment type="caution">
    <text evidence="4">The sequence shown here is derived from an EMBL/GenBank/DDBJ whole genome shotgun (WGS) entry which is preliminary data.</text>
</comment>
<dbReference type="HOGENOM" id="CLU_010194_2_1_0"/>
<dbReference type="SUPFAM" id="SSF51735">
    <property type="entry name" value="NAD(P)-binding Rossmann-fold domains"/>
    <property type="match status" value="1"/>
</dbReference>
<dbReference type="PANTHER" id="PTHR42901:SF1">
    <property type="entry name" value="ALCOHOL DEHYDROGENASE"/>
    <property type="match status" value="1"/>
</dbReference>
<dbReference type="PANTHER" id="PTHR42901">
    <property type="entry name" value="ALCOHOL DEHYDROGENASE"/>
    <property type="match status" value="1"/>
</dbReference>
<evidence type="ECO:0000256" key="3">
    <source>
        <dbReference type="RuleBase" id="RU000363"/>
    </source>
</evidence>
<dbReference type="InterPro" id="IPR002347">
    <property type="entry name" value="SDR_fam"/>
</dbReference>
<dbReference type="CDD" id="cd05233">
    <property type="entry name" value="SDR_c"/>
    <property type="match status" value="1"/>
</dbReference>
<dbReference type="PROSITE" id="PS00061">
    <property type="entry name" value="ADH_SHORT"/>
    <property type="match status" value="1"/>
</dbReference>
<dbReference type="Proteomes" id="UP000006233">
    <property type="component" value="Unassembled WGS sequence"/>
</dbReference>
<proteinExistence type="inferred from homology"/>
<evidence type="ECO:0000313" key="4">
    <source>
        <dbReference type="EMBL" id="EEX73885.1"/>
    </source>
</evidence>
<evidence type="ECO:0000313" key="5">
    <source>
        <dbReference type="Proteomes" id="UP000006233"/>
    </source>
</evidence>
<protein>
    <submittedName>
        <fullName evidence="4">Oxidoreductase, short chain dehydrogenase/reductase family protein</fullName>
    </submittedName>
</protein>
<gene>
    <name evidence="4" type="ORF">GCWU000323_02028</name>
</gene>
<dbReference type="PRINTS" id="PR00081">
    <property type="entry name" value="GDHRDH"/>
</dbReference>
<organism evidence="4 5">
    <name type="scientific">Leptotrichia hofstadii F0254</name>
    <dbReference type="NCBI Taxonomy" id="634994"/>
    <lineage>
        <taxon>Bacteria</taxon>
        <taxon>Fusobacteriati</taxon>
        <taxon>Fusobacteriota</taxon>
        <taxon>Fusobacteriia</taxon>
        <taxon>Fusobacteriales</taxon>
        <taxon>Leptotrichiaceae</taxon>
        <taxon>Leptotrichia</taxon>
    </lineage>
</organism>
<dbReference type="InterPro" id="IPR020904">
    <property type="entry name" value="Sc_DH/Rdtase_CS"/>
</dbReference>
<dbReference type="PIRSF" id="PIRSF000126">
    <property type="entry name" value="11-beta-HSD1"/>
    <property type="match status" value="1"/>
</dbReference>
<dbReference type="GO" id="GO:0016491">
    <property type="term" value="F:oxidoreductase activity"/>
    <property type="evidence" value="ECO:0007669"/>
    <property type="project" value="UniProtKB-KW"/>
</dbReference>